<protein>
    <recommendedName>
        <fullName evidence="3">Zn(2)-C6 fungal-type domain-containing protein</fullName>
    </recommendedName>
</protein>
<dbReference type="SUPFAM" id="SSF57701">
    <property type="entry name" value="Zn2/Cys6 DNA-binding domain"/>
    <property type="match status" value="1"/>
</dbReference>
<evidence type="ECO:0000259" key="3">
    <source>
        <dbReference type="Pfam" id="PF00172"/>
    </source>
</evidence>
<dbReference type="Proteomes" id="UP001243989">
    <property type="component" value="Unassembled WGS sequence"/>
</dbReference>
<gene>
    <name evidence="4" type="ORF">BDP81DRAFT_417269</name>
</gene>
<dbReference type="GO" id="GO:0008270">
    <property type="term" value="F:zinc ion binding"/>
    <property type="evidence" value="ECO:0007669"/>
    <property type="project" value="InterPro"/>
</dbReference>
<feature type="compositionally biased region" description="Polar residues" evidence="2">
    <location>
        <begin position="1"/>
        <end position="15"/>
    </location>
</feature>
<comment type="caution">
    <text evidence="4">The sequence shown here is derived from an EMBL/GenBank/DDBJ whole genome shotgun (WGS) entry which is preliminary data.</text>
</comment>
<dbReference type="CDD" id="cd00067">
    <property type="entry name" value="GAL4"/>
    <property type="match status" value="1"/>
</dbReference>
<dbReference type="InterPro" id="IPR001138">
    <property type="entry name" value="Zn2Cys6_DnaBD"/>
</dbReference>
<evidence type="ECO:0000256" key="1">
    <source>
        <dbReference type="ARBA" id="ARBA00023242"/>
    </source>
</evidence>
<dbReference type="AlphaFoldDB" id="A0AAJ0EN30"/>
<reference evidence="4" key="1">
    <citation type="submission" date="2021-06" db="EMBL/GenBank/DDBJ databases">
        <title>Comparative genomics, transcriptomics and evolutionary studies reveal genomic signatures of adaptation to plant cell wall in hemibiotrophic fungi.</title>
        <authorList>
            <consortium name="DOE Joint Genome Institute"/>
            <person name="Baroncelli R."/>
            <person name="Diaz J.F."/>
            <person name="Benocci T."/>
            <person name="Peng M."/>
            <person name="Battaglia E."/>
            <person name="Haridas S."/>
            <person name="Andreopoulos W."/>
            <person name="Labutti K."/>
            <person name="Pangilinan J."/>
            <person name="Floch G.L."/>
            <person name="Makela M.R."/>
            <person name="Henrissat B."/>
            <person name="Grigoriev I.V."/>
            <person name="Crouch J.A."/>
            <person name="De Vries R.P."/>
            <person name="Sukno S.A."/>
            <person name="Thon M.R."/>
        </authorList>
    </citation>
    <scope>NUCLEOTIDE SEQUENCE</scope>
    <source>
        <strain evidence="4">CBS 102054</strain>
    </source>
</reference>
<keyword evidence="1" id="KW-0539">Nucleus</keyword>
<keyword evidence="5" id="KW-1185">Reference proteome</keyword>
<organism evidence="4 5">
    <name type="scientific">Colletotrichum phormii</name>
    <dbReference type="NCBI Taxonomy" id="359342"/>
    <lineage>
        <taxon>Eukaryota</taxon>
        <taxon>Fungi</taxon>
        <taxon>Dikarya</taxon>
        <taxon>Ascomycota</taxon>
        <taxon>Pezizomycotina</taxon>
        <taxon>Sordariomycetes</taxon>
        <taxon>Hypocreomycetidae</taxon>
        <taxon>Glomerellales</taxon>
        <taxon>Glomerellaceae</taxon>
        <taxon>Colletotrichum</taxon>
        <taxon>Colletotrichum acutatum species complex</taxon>
    </lineage>
</organism>
<dbReference type="EMBL" id="JAHMHQ010000002">
    <property type="protein sequence ID" value="KAK1655068.1"/>
    <property type="molecule type" value="Genomic_DNA"/>
</dbReference>
<dbReference type="Pfam" id="PF00172">
    <property type="entry name" value="Zn_clus"/>
    <property type="match status" value="1"/>
</dbReference>
<dbReference type="GeneID" id="85474468"/>
<evidence type="ECO:0000313" key="4">
    <source>
        <dbReference type="EMBL" id="KAK1655068.1"/>
    </source>
</evidence>
<evidence type="ECO:0000313" key="5">
    <source>
        <dbReference type="Proteomes" id="UP001243989"/>
    </source>
</evidence>
<proteinExistence type="predicted"/>
<feature type="region of interest" description="Disordered" evidence="2">
    <location>
        <begin position="1"/>
        <end position="34"/>
    </location>
</feature>
<feature type="compositionally biased region" description="Basic and acidic residues" evidence="2">
    <location>
        <begin position="21"/>
        <end position="30"/>
    </location>
</feature>
<dbReference type="InterPro" id="IPR036864">
    <property type="entry name" value="Zn2-C6_fun-type_DNA-bd_sf"/>
</dbReference>
<dbReference type="GO" id="GO:0000981">
    <property type="term" value="F:DNA-binding transcription factor activity, RNA polymerase II-specific"/>
    <property type="evidence" value="ECO:0007669"/>
    <property type="project" value="InterPro"/>
</dbReference>
<feature type="domain" description="Zn(2)-C6 fungal-type" evidence="3">
    <location>
        <begin position="39"/>
        <end position="77"/>
    </location>
</feature>
<dbReference type="RefSeq" id="XP_060451112.1">
    <property type="nucleotide sequence ID" value="XM_060589606.1"/>
</dbReference>
<sequence>MEESPISPSSRTRPATDTDEPDRPQKRARADLAPPRVSRACDRCKLRKTRCSGTWPSVFYVEFKLDCQFTAAYPMECQIAPFLPRAG</sequence>
<name>A0AAJ0EN30_9PEZI</name>
<accession>A0AAJ0EN30</accession>
<dbReference type="Gene3D" id="4.10.240.10">
    <property type="entry name" value="Zn(2)-C6 fungal-type DNA-binding domain"/>
    <property type="match status" value="1"/>
</dbReference>
<evidence type="ECO:0000256" key="2">
    <source>
        <dbReference type="SAM" id="MobiDB-lite"/>
    </source>
</evidence>